<feature type="region of interest" description="Disordered" evidence="1">
    <location>
        <begin position="129"/>
        <end position="212"/>
    </location>
</feature>
<organism evidence="2 3">
    <name type="scientific">Aegilops tauschii subsp. strangulata</name>
    <name type="common">Goatgrass</name>
    <dbReference type="NCBI Taxonomy" id="200361"/>
    <lineage>
        <taxon>Eukaryota</taxon>
        <taxon>Viridiplantae</taxon>
        <taxon>Streptophyta</taxon>
        <taxon>Embryophyta</taxon>
        <taxon>Tracheophyta</taxon>
        <taxon>Spermatophyta</taxon>
        <taxon>Magnoliopsida</taxon>
        <taxon>Liliopsida</taxon>
        <taxon>Poales</taxon>
        <taxon>Poaceae</taxon>
        <taxon>BOP clade</taxon>
        <taxon>Pooideae</taxon>
        <taxon>Triticodae</taxon>
        <taxon>Triticeae</taxon>
        <taxon>Triticinae</taxon>
        <taxon>Aegilops</taxon>
    </lineage>
</organism>
<reference evidence="2" key="5">
    <citation type="journal article" date="2021" name="G3 (Bethesda)">
        <title>Aegilops tauschii genome assembly Aet v5.0 features greater sequence contiguity and improved annotation.</title>
        <authorList>
            <person name="Wang L."/>
            <person name="Zhu T."/>
            <person name="Rodriguez J.C."/>
            <person name="Deal K.R."/>
            <person name="Dubcovsky J."/>
            <person name="McGuire P.E."/>
            <person name="Lux T."/>
            <person name="Spannagl M."/>
            <person name="Mayer K.F.X."/>
            <person name="Baldrich P."/>
            <person name="Meyers B.C."/>
            <person name="Huo N."/>
            <person name="Gu Y.Q."/>
            <person name="Zhou H."/>
            <person name="Devos K.M."/>
            <person name="Bennetzen J.L."/>
            <person name="Unver T."/>
            <person name="Budak H."/>
            <person name="Gulick P.J."/>
            <person name="Galiba G."/>
            <person name="Kalapos B."/>
            <person name="Nelson D.R."/>
            <person name="Li P."/>
            <person name="You F.M."/>
            <person name="Luo M.C."/>
            <person name="Dvorak J."/>
        </authorList>
    </citation>
    <scope>NUCLEOTIDE SEQUENCE [LARGE SCALE GENOMIC DNA]</scope>
    <source>
        <strain evidence="2">cv. AL8/78</strain>
    </source>
</reference>
<name>A0A453PHR4_AEGTS</name>
<feature type="compositionally biased region" description="Basic residues" evidence="1">
    <location>
        <begin position="198"/>
        <end position="212"/>
    </location>
</feature>
<dbReference type="Proteomes" id="UP000015105">
    <property type="component" value="Chromosome 6D"/>
</dbReference>
<feature type="compositionally biased region" description="Basic residues" evidence="1">
    <location>
        <begin position="146"/>
        <end position="156"/>
    </location>
</feature>
<feature type="compositionally biased region" description="Low complexity" evidence="1">
    <location>
        <begin position="65"/>
        <end position="84"/>
    </location>
</feature>
<feature type="compositionally biased region" description="Basic and acidic residues" evidence="1">
    <location>
        <begin position="176"/>
        <end position="197"/>
    </location>
</feature>
<dbReference type="AlphaFoldDB" id="A0A453PHR4"/>
<sequence>FFLLGLTDSLETRASACPRRLPSLLSSLAHWCSSGSIDRQRWAGSRAARRWVSRRARGRRRRTRSSSPSSSPTAIAAGGSSPSSQVSDAYTRSICMATVRFGHPANAHSTFRLKVSIACRAAEVRQELPPQVDQLPAPRPQAGPPLRRRGEARHRPPLAARQQMVQDRGAAAGQDGQRDQEPLEHPHQEEAQEDGPRPRHPPAGRRLPRRPP</sequence>
<feature type="compositionally biased region" description="Basic residues" evidence="1">
    <location>
        <begin position="53"/>
        <end position="64"/>
    </location>
</feature>
<accession>A0A453PHR4</accession>
<evidence type="ECO:0000313" key="2">
    <source>
        <dbReference type="EnsemblPlants" id="AET6Gv20737100.5"/>
    </source>
</evidence>
<keyword evidence="3" id="KW-1185">Reference proteome</keyword>
<feature type="region of interest" description="Disordered" evidence="1">
    <location>
        <begin position="53"/>
        <end position="86"/>
    </location>
</feature>
<reference evidence="3" key="2">
    <citation type="journal article" date="2017" name="Nat. Plants">
        <title>The Aegilops tauschii genome reveals multiple impacts of transposons.</title>
        <authorList>
            <person name="Zhao G."/>
            <person name="Zou C."/>
            <person name="Li K."/>
            <person name="Wang K."/>
            <person name="Li T."/>
            <person name="Gao L."/>
            <person name="Zhang X."/>
            <person name="Wang H."/>
            <person name="Yang Z."/>
            <person name="Liu X."/>
            <person name="Jiang W."/>
            <person name="Mao L."/>
            <person name="Kong X."/>
            <person name="Jiao Y."/>
            <person name="Jia J."/>
        </authorList>
    </citation>
    <scope>NUCLEOTIDE SEQUENCE [LARGE SCALE GENOMIC DNA]</scope>
    <source>
        <strain evidence="3">cv. AL8/78</strain>
    </source>
</reference>
<proteinExistence type="predicted"/>
<dbReference type="Gramene" id="AET6Gv20737100.5">
    <property type="protein sequence ID" value="AET6Gv20737100.5"/>
    <property type="gene ID" value="AET6Gv20737100"/>
</dbReference>
<dbReference type="EnsemblPlants" id="AET6Gv20737100.5">
    <property type="protein sequence ID" value="AET6Gv20737100.5"/>
    <property type="gene ID" value="AET6Gv20737100"/>
</dbReference>
<reference evidence="2" key="4">
    <citation type="submission" date="2019-03" db="UniProtKB">
        <authorList>
            <consortium name="EnsemblPlants"/>
        </authorList>
    </citation>
    <scope>IDENTIFICATION</scope>
</reference>
<evidence type="ECO:0000313" key="3">
    <source>
        <dbReference type="Proteomes" id="UP000015105"/>
    </source>
</evidence>
<evidence type="ECO:0000256" key="1">
    <source>
        <dbReference type="SAM" id="MobiDB-lite"/>
    </source>
</evidence>
<reference evidence="2" key="3">
    <citation type="journal article" date="2017" name="Nature">
        <title>Genome sequence of the progenitor of the wheat D genome Aegilops tauschii.</title>
        <authorList>
            <person name="Luo M.C."/>
            <person name="Gu Y.Q."/>
            <person name="Puiu D."/>
            <person name="Wang H."/>
            <person name="Twardziok S.O."/>
            <person name="Deal K.R."/>
            <person name="Huo N."/>
            <person name="Zhu T."/>
            <person name="Wang L."/>
            <person name="Wang Y."/>
            <person name="McGuire P.E."/>
            <person name="Liu S."/>
            <person name="Long H."/>
            <person name="Ramasamy R.K."/>
            <person name="Rodriguez J.C."/>
            <person name="Van S.L."/>
            <person name="Yuan L."/>
            <person name="Wang Z."/>
            <person name="Xia Z."/>
            <person name="Xiao L."/>
            <person name="Anderson O.D."/>
            <person name="Ouyang S."/>
            <person name="Liang Y."/>
            <person name="Zimin A.V."/>
            <person name="Pertea G."/>
            <person name="Qi P."/>
            <person name="Bennetzen J.L."/>
            <person name="Dai X."/>
            <person name="Dawson M.W."/>
            <person name="Muller H.G."/>
            <person name="Kugler K."/>
            <person name="Rivarola-Duarte L."/>
            <person name="Spannagl M."/>
            <person name="Mayer K.F.X."/>
            <person name="Lu F.H."/>
            <person name="Bevan M.W."/>
            <person name="Leroy P."/>
            <person name="Li P."/>
            <person name="You F.M."/>
            <person name="Sun Q."/>
            <person name="Liu Z."/>
            <person name="Lyons E."/>
            <person name="Wicker T."/>
            <person name="Salzberg S.L."/>
            <person name="Devos K.M."/>
            <person name="Dvorak J."/>
        </authorList>
    </citation>
    <scope>NUCLEOTIDE SEQUENCE [LARGE SCALE GENOMIC DNA]</scope>
    <source>
        <strain evidence="2">cv. AL8/78</strain>
    </source>
</reference>
<protein>
    <submittedName>
        <fullName evidence="2">Uncharacterized protein</fullName>
    </submittedName>
</protein>
<reference evidence="3" key="1">
    <citation type="journal article" date="2014" name="Science">
        <title>Ancient hybridizations among the ancestral genomes of bread wheat.</title>
        <authorList>
            <consortium name="International Wheat Genome Sequencing Consortium,"/>
            <person name="Marcussen T."/>
            <person name="Sandve S.R."/>
            <person name="Heier L."/>
            <person name="Spannagl M."/>
            <person name="Pfeifer M."/>
            <person name="Jakobsen K.S."/>
            <person name="Wulff B.B."/>
            <person name="Steuernagel B."/>
            <person name="Mayer K.F."/>
            <person name="Olsen O.A."/>
        </authorList>
    </citation>
    <scope>NUCLEOTIDE SEQUENCE [LARGE SCALE GENOMIC DNA]</scope>
    <source>
        <strain evidence="3">cv. AL8/78</strain>
    </source>
</reference>